<protein>
    <recommendedName>
        <fullName evidence="12">tRNA-dihydrouridine synthase</fullName>
        <ecNumber evidence="12">1.3.1.-</ecNumber>
    </recommendedName>
</protein>
<dbReference type="AlphaFoldDB" id="A0A1W2BTT7"/>
<evidence type="ECO:0000256" key="3">
    <source>
        <dbReference type="ARBA" id="ARBA00022555"/>
    </source>
</evidence>
<organism evidence="16 17">
    <name type="scientific">Fulvimarina manganoxydans</name>
    <dbReference type="NCBI Taxonomy" id="937218"/>
    <lineage>
        <taxon>Bacteria</taxon>
        <taxon>Pseudomonadati</taxon>
        <taxon>Pseudomonadota</taxon>
        <taxon>Alphaproteobacteria</taxon>
        <taxon>Hyphomicrobiales</taxon>
        <taxon>Aurantimonadaceae</taxon>
        <taxon>Fulvimarina</taxon>
    </lineage>
</organism>
<name>A0A1W2BTT7_9HYPH</name>
<keyword evidence="5 12" id="KW-0288">FMN</keyword>
<feature type="binding site" evidence="14">
    <location>
        <position position="72"/>
    </location>
    <ligand>
        <name>FMN</name>
        <dbReference type="ChEBI" id="CHEBI:58210"/>
    </ligand>
</feature>
<dbReference type="InterPro" id="IPR013785">
    <property type="entry name" value="Aldolase_TIM"/>
</dbReference>
<dbReference type="Pfam" id="PF01207">
    <property type="entry name" value="Dus"/>
    <property type="match status" value="1"/>
</dbReference>
<feature type="binding site" evidence="14">
    <location>
        <begin position="227"/>
        <end position="228"/>
    </location>
    <ligand>
        <name>FMN</name>
        <dbReference type="ChEBI" id="CHEBI:58210"/>
    </ligand>
</feature>
<sequence>MRPMVLGGLTLPNRVFAAPLSGISDVPFRRLTRRFGAGLVFSEMVASGEFVKGCAESAVRAMRAGDGIHAVQLAGRDPQWMERAARQLAESGVDLIDINMGCPAKKVVGGLSGSALMREPELALRIVEATVRGASEVPVSLKMRLGWDRATMNAAEIAARAEAAGVAMITVHGRTRADFYEGQADWHAIAEVRRAVEVPLVANGDLTRAADLPRMLEASGADAVMVGRGAQGRPWLPGLIAGAVTLDELARRKASDLVCEHYEAMLAHYGAASGLRHARKHLAWSIERLSAFSGADLQQSKAEILTAKEPGLVLDRLRRLFAGVSLADLETGEASDARQVKDAA</sequence>
<dbReference type="InterPro" id="IPR001269">
    <property type="entry name" value="DUS_fam"/>
</dbReference>
<evidence type="ECO:0000256" key="13">
    <source>
        <dbReference type="PIRSR" id="PIRSR006621-1"/>
    </source>
</evidence>
<dbReference type="GO" id="GO:0000049">
    <property type="term" value="F:tRNA binding"/>
    <property type="evidence" value="ECO:0007669"/>
    <property type="project" value="UniProtKB-KW"/>
</dbReference>
<reference evidence="16 17" key="1">
    <citation type="submission" date="2017-04" db="EMBL/GenBank/DDBJ databases">
        <authorList>
            <person name="Afonso C.L."/>
            <person name="Miller P.J."/>
            <person name="Scott M.A."/>
            <person name="Spackman E."/>
            <person name="Goraichik I."/>
            <person name="Dimitrov K.M."/>
            <person name="Suarez D.L."/>
            <person name="Swayne D.E."/>
        </authorList>
    </citation>
    <scope>NUCLEOTIDE SEQUENCE [LARGE SCALE GENOMIC DNA]</scope>
    <source>
        <strain evidence="16 17">CGMCC 1.10972</strain>
    </source>
</reference>
<dbReference type="GO" id="GO:0017150">
    <property type="term" value="F:tRNA dihydrouridine synthase activity"/>
    <property type="evidence" value="ECO:0007669"/>
    <property type="project" value="InterPro"/>
</dbReference>
<dbReference type="STRING" id="937218.SAMN06297251_107120"/>
<evidence type="ECO:0000256" key="12">
    <source>
        <dbReference type="PIRNR" id="PIRNR006621"/>
    </source>
</evidence>
<evidence type="ECO:0000256" key="9">
    <source>
        <dbReference type="ARBA" id="ARBA00023002"/>
    </source>
</evidence>
<evidence type="ECO:0000256" key="8">
    <source>
        <dbReference type="ARBA" id="ARBA00022884"/>
    </source>
</evidence>
<evidence type="ECO:0000256" key="14">
    <source>
        <dbReference type="PIRSR" id="PIRSR006621-2"/>
    </source>
</evidence>
<keyword evidence="7" id="KW-0521">NADP</keyword>
<feature type="binding site" evidence="14">
    <location>
        <position position="172"/>
    </location>
    <ligand>
        <name>FMN</name>
        <dbReference type="ChEBI" id="CHEBI:58210"/>
    </ligand>
</feature>
<dbReference type="PANTHER" id="PTHR45846:SF1">
    <property type="entry name" value="TRNA-DIHYDROURIDINE(47) SYNTHASE [NAD(P)(+)]-LIKE"/>
    <property type="match status" value="1"/>
</dbReference>
<dbReference type="Gene3D" id="3.20.20.70">
    <property type="entry name" value="Aldolase class I"/>
    <property type="match status" value="1"/>
</dbReference>
<keyword evidence="14" id="KW-0547">Nucleotide-binding</keyword>
<dbReference type="InterPro" id="IPR024036">
    <property type="entry name" value="tRNA-dHydroUridine_Synthase_C"/>
</dbReference>
<keyword evidence="9 12" id="KW-0560">Oxidoreductase</keyword>
<dbReference type="InterPro" id="IPR035587">
    <property type="entry name" value="DUS-like_FMN-bd"/>
</dbReference>
<evidence type="ECO:0000256" key="6">
    <source>
        <dbReference type="ARBA" id="ARBA00022694"/>
    </source>
</evidence>
<keyword evidence="6 12" id="KW-0819">tRNA processing</keyword>
<dbReference type="GO" id="GO:0050660">
    <property type="term" value="F:flavin adenine dinucleotide binding"/>
    <property type="evidence" value="ECO:0007669"/>
    <property type="project" value="InterPro"/>
</dbReference>
<dbReference type="PIRSF" id="PIRSF006621">
    <property type="entry name" value="Dus"/>
    <property type="match status" value="1"/>
</dbReference>
<dbReference type="Proteomes" id="UP000192656">
    <property type="component" value="Unassembled WGS sequence"/>
</dbReference>
<feature type="domain" description="DUS-like FMN-binding" evidence="15">
    <location>
        <begin position="17"/>
        <end position="309"/>
    </location>
</feature>
<gene>
    <name evidence="16" type="ORF">SAMN06297251_107120</name>
</gene>
<evidence type="ECO:0000313" key="17">
    <source>
        <dbReference type="Proteomes" id="UP000192656"/>
    </source>
</evidence>
<dbReference type="EMBL" id="FWXR01000007">
    <property type="protein sequence ID" value="SMC75978.1"/>
    <property type="molecule type" value="Genomic_DNA"/>
</dbReference>
<proteinExistence type="inferred from homology"/>
<dbReference type="Gene3D" id="1.10.1200.80">
    <property type="entry name" value="Putative flavin oxidoreducatase, domain 2"/>
    <property type="match status" value="1"/>
</dbReference>
<evidence type="ECO:0000256" key="7">
    <source>
        <dbReference type="ARBA" id="ARBA00022857"/>
    </source>
</evidence>
<dbReference type="OrthoDB" id="9764501at2"/>
<evidence type="ECO:0000256" key="11">
    <source>
        <dbReference type="ARBA" id="ARBA00048802"/>
    </source>
</evidence>
<comment type="function">
    <text evidence="2 12">Catalyzes the synthesis of 5,6-dihydrouridine (D), a modified base found in the D-loop of most tRNAs, via the reduction of the C5-C6 double bond in target uridines.</text>
</comment>
<evidence type="ECO:0000256" key="2">
    <source>
        <dbReference type="ARBA" id="ARBA00002790"/>
    </source>
</evidence>
<dbReference type="SUPFAM" id="SSF51395">
    <property type="entry name" value="FMN-linked oxidoreductases"/>
    <property type="match status" value="1"/>
</dbReference>
<dbReference type="CDD" id="cd02801">
    <property type="entry name" value="DUS_like_FMN"/>
    <property type="match status" value="1"/>
</dbReference>
<evidence type="ECO:0000256" key="4">
    <source>
        <dbReference type="ARBA" id="ARBA00022630"/>
    </source>
</evidence>
<comment type="cofactor">
    <cofactor evidence="1 12 14">
        <name>FMN</name>
        <dbReference type="ChEBI" id="CHEBI:58210"/>
    </cofactor>
</comment>
<keyword evidence="3" id="KW-0820">tRNA-binding</keyword>
<dbReference type="PANTHER" id="PTHR45846">
    <property type="entry name" value="TRNA-DIHYDROURIDINE(47) SYNTHASE [NAD(P)(+)]-LIKE"/>
    <property type="match status" value="1"/>
</dbReference>
<keyword evidence="4 12" id="KW-0285">Flavoprotein</keyword>
<evidence type="ECO:0000259" key="15">
    <source>
        <dbReference type="Pfam" id="PF01207"/>
    </source>
</evidence>
<accession>A0A1W2BTT7</accession>
<dbReference type="EC" id="1.3.1.-" evidence="12"/>
<evidence type="ECO:0000256" key="1">
    <source>
        <dbReference type="ARBA" id="ARBA00001917"/>
    </source>
</evidence>
<keyword evidence="17" id="KW-1185">Reference proteome</keyword>
<dbReference type="PROSITE" id="PS01136">
    <property type="entry name" value="UPF0034"/>
    <property type="match status" value="1"/>
</dbReference>
<feature type="active site" description="Proton donor" evidence="13">
    <location>
        <position position="102"/>
    </location>
</feature>
<evidence type="ECO:0000256" key="5">
    <source>
        <dbReference type="ARBA" id="ARBA00022643"/>
    </source>
</evidence>
<evidence type="ECO:0000313" key="16">
    <source>
        <dbReference type="EMBL" id="SMC75978.1"/>
    </source>
</evidence>
<dbReference type="InterPro" id="IPR004652">
    <property type="entry name" value="DusB-like"/>
</dbReference>
<keyword evidence="8" id="KW-0694">RNA-binding</keyword>
<dbReference type="NCBIfam" id="TIGR00737">
    <property type="entry name" value="nifR3_yhdG"/>
    <property type="match status" value="1"/>
</dbReference>
<comment type="catalytic activity">
    <reaction evidence="10">
        <text>a 5,6-dihydrouridine in tRNA + NADP(+) = a uridine in tRNA + NADPH + H(+)</text>
        <dbReference type="Rhea" id="RHEA:23624"/>
        <dbReference type="Rhea" id="RHEA-COMP:13339"/>
        <dbReference type="Rhea" id="RHEA-COMP:13887"/>
        <dbReference type="ChEBI" id="CHEBI:15378"/>
        <dbReference type="ChEBI" id="CHEBI:57783"/>
        <dbReference type="ChEBI" id="CHEBI:58349"/>
        <dbReference type="ChEBI" id="CHEBI:65315"/>
        <dbReference type="ChEBI" id="CHEBI:74443"/>
    </reaction>
</comment>
<evidence type="ECO:0000256" key="10">
    <source>
        <dbReference type="ARBA" id="ARBA00048205"/>
    </source>
</evidence>
<comment type="similarity">
    <text evidence="12">Belongs to the dus family.</text>
</comment>
<feature type="binding site" evidence="14">
    <location>
        <position position="142"/>
    </location>
    <ligand>
        <name>FMN</name>
        <dbReference type="ChEBI" id="CHEBI:58210"/>
    </ligand>
</feature>
<comment type="catalytic activity">
    <reaction evidence="11">
        <text>a 5,6-dihydrouridine in tRNA + NAD(+) = a uridine in tRNA + NADH + H(+)</text>
        <dbReference type="Rhea" id="RHEA:54452"/>
        <dbReference type="Rhea" id="RHEA-COMP:13339"/>
        <dbReference type="Rhea" id="RHEA-COMP:13887"/>
        <dbReference type="ChEBI" id="CHEBI:15378"/>
        <dbReference type="ChEBI" id="CHEBI:57540"/>
        <dbReference type="ChEBI" id="CHEBI:57945"/>
        <dbReference type="ChEBI" id="CHEBI:65315"/>
        <dbReference type="ChEBI" id="CHEBI:74443"/>
    </reaction>
</comment>
<dbReference type="InterPro" id="IPR018517">
    <property type="entry name" value="tRNA_hU_synthase_CS"/>
</dbReference>